<gene>
    <name evidence="3" type="ORF">N0V93_005893</name>
</gene>
<evidence type="ECO:0000313" key="3">
    <source>
        <dbReference type="EMBL" id="KAJ4392268.1"/>
    </source>
</evidence>
<dbReference type="EMBL" id="JAPEVB010000003">
    <property type="protein sequence ID" value="KAJ4392268.1"/>
    <property type="molecule type" value="Genomic_DNA"/>
</dbReference>
<sequence length="1223" mass="137825">MSMATADENQGVTLIGRPPTAPSKAWLSYLRGLSDRFKQRNGGDDDDMAVPAHSSVPTSTRTSMQTFRWPLIRESIAMSSVPLAGGGKFIHMEAHPRIRQKLLTFRYTKTGEKIKRVETDFQTAGLANNLELDEAFYKFDQLMKQPGTDLELPRSRKTHRRVIIEEEGPPLKQTACILIRSFGSEDEVKVYHAILSKTKWRKYYFPLTLLYEKGESKLNYASAHPEARLVHAAVPRDTLCGTLAIIGNDQHRRVVTIGGVLKFEDRLWATTAAHSIFDEKEELTSSAVSTLTDDMIDPEEYPEDVAEALVLKGADEGARSQLILPPKYTSADAANSADFATLRLLGEAEKSGDDWSLIPITDRAMALPNVAYTHSGEGGASSLENAVYLVEWAKEHPGSCDAEILAGVSGPVAVEMLPGQVEVPLPSGAWVSAWECLVKSGSCLQHGDSGSWIVNPDTGVVYGHVVATMGDSVFMLPMKTLNKEIEGQQEGLESQAAAVLPTPSFILNELAEYHRRTLNDEEAANGYEQAALRAAQVHGHDDSHRYVKQAASKHRWTDPAQTVSPTMYGRHKAKEHASPTLPTGSLVRPKQIVAEGYNTPAPVEYNGDSLEQYLRKEFYERADFYRSLLPDHQRRIDSYFHKIEHIRGYMAFVRQSNFLDDIRSSMERLKDSEEYEYGLAKARSSRWVHSKPNGHIEPKLELKLPGRELADYDPLIDVKVTRTSYPTGDWPTSHIDVDQETIPLTKLLQHPTRWLHRERSSVSETHVTHIHVPATNMEWAQVPFVDWDRPYRYKILTRNLAKIRKDRKDDYEWKRDRANQFSPTSRDGQTRRDPKSSNQVAHYDSFHRLMEFMYPYSYHGPRIESHFRRDRQGRLVAGTAVGQVLLDAARISQAISVRPDLSLLQLYGSRGLEDTMSYRQPLVRDKPATHGFFDYDILYRATAPRNRLYDLKKEAKMLMSGDLWLWVVGTKTVLTCLAPRVGEGMETDSQSLQKEINQAIFDRIPHQLICTVENIMTVILDARQVNLRKESFNISDKLPVSKIAAAKHKHIFSLLRTKTQTLIKDQDLSNSLGNCIAQIEGIVDLTSQQLAALEDLTTVHDVLGQNDISARGIMQLSRNPSFVKLQLRLEGRMKELEELLRRTQNAKSSLDGMALFAERKEAIKRELKEARLRKMTGPLIQIGDFDEGPRLSMTKRVEFTIPPGSNLGKGKGRATGSEGIQMV</sequence>
<comment type="caution">
    <text evidence="3">The sequence shown here is derived from an EMBL/GenBank/DDBJ whole genome shotgun (WGS) entry which is preliminary data.</text>
</comment>
<evidence type="ECO:0000256" key="1">
    <source>
        <dbReference type="SAM" id="Coils"/>
    </source>
</evidence>
<accession>A0A9W9CXK0</accession>
<dbReference type="Proteomes" id="UP001140453">
    <property type="component" value="Unassembled WGS sequence"/>
</dbReference>
<protein>
    <submittedName>
        <fullName evidence="3">Uncharacterized protein</fullName>
    </submittedName>
</protein>
<feature type="region of interest" description="Disordered" evidence="2">
    <location>
        <begin position="1201"/>
        <end position="1223"/>
    </location>
</feature>
<name>A0A9W9CXK0_9PEZI</name>
<feature type="region of interest" description="Disordered" evidence="2">
    <location>
        <begin position="38"/>
        <end position="59"/>
    </location>
</feature>
<evidence type="ECO:0000313" key="4">
    <source>
        <dbReference type="Proteomes" id="UP001140453"/>
    </source>
</evidence>
<feature type="region of interest" description="Disordered" evidence="2">
    <location>
        <begin position="814"/>
        <end position="840"/>
    </location>
</feature>
<keyword evidence="1" id="KW-0175">Coiled coil</keyword>
<dbReference type="OrthoDB" id="5235941at2759"/>
<dbReference type="AlphaFoldDB" id="A0A9W9CXK0"/>
<organism evidence="3 4">
    <name type="scientific">Gnomoniopsis smithogilvyi</name>
    <dbReference type="NCBI Taxonomy" id="1191159"/>
    <lineage>
        <taxon>Eukaryota</taxon>
        <taxon>Fungi</taxon>
        <taxon>Dikarya</taxon>
        <taxon>Ascomycota</taxon>
        <taxon>Pezizomycotina</taxon>
        <taxon>Sordariomycetes</taxon>
        <taxon>Sordariomycetidae</taxon>
        <taxon>Diaporthales</taxon>
        <taxon>Gnomoniaceae</taxon>
        <taxon>Gnomoniopsis</taxon>
    </lineage>
</organism>
<proteinExistence type="predicted"/>
<reference evidence="3" key="1">
    <citation type="submission" date="2022-10" db="EMBL/GenBank/DDBJ databases">
        <title>Tapping the CABI collections for fungal endophytes: first genome assemblies for Collariella, Neodidymelliopsis, Ascochyta clinopodiicola, Didymella pomorum, Didymosphaeria variabile, Neocosmospora piperis and Neocucurbitaria cava.</title>
        <authorList>
            <person name="Hill R."/>
        </authorList>
    </citation>
    <scope>NUCLEOTIDE SEQUENCE</scope>
    <source>
        <strain evidence="3">IMI 355082</strain>
    </source>
</reference>
<keyword evidence="4" id="KW-1185">Reference proteome</keyword>
<feature type="coiled-coil region" evidence="1">
    <location>
        <begin position="1126"/>
        <end position="1173"/>
    </location>
</feature>
<evidence type="ECO:0000256" key="2">
    <source>
        <dbReference type="SAM" id="MobiDB-lite"/>
    </source>
</evidence>